<evidence type="ECO:0000313" key="1">
    <source>
        <dbReference type="EMBL" id="KAI0037776.1"/>
    </source>
</evidence>
<evidence type="ECO:0000313" key="2">
    <source>
        <dbReference type="Proteomes" id="UP000814033"/>
    </source>
</evidence>
<name>A0ACB8R2D0_9AGAM</name>
<dbReference type="EMBL" id="MU276721">
    <property type="protein sequence ID" value="KAI0037776.1"/>
    <property type="molecule type" value="Genomic_DNA"/>
</dbReference>
<sequence length="128" mass="14287">MSDTTDSLRDSLPKNIPVLDTRGENWAIFLVRFRMAVKAKKLWGHFDGSTPRPAPAGATAPTATEAAAMTEWDNHDNTAKYLLSQRIPDSLQMSLDNLPTAAEQWKTMSDEYAVKNAYAQTAIRQDFL</sequence>
<accession>A0ACB8R2D0</accession>
<gene>
    <name evidence="1" type="ORF">FA95DRAFT_1506505</name>
</gene>
<dbReference type="Proteomes" id="UP000814033">
    <property type="component" value="Unassembled WGS sequence"/>
</dbReference>
<proteinExistence type="predicted"/>
<reference evidence="1" key="1">
    <citation type="submission" date="2021-02" db="EMBL/GenBank/DDBJ databases">
        <authorList>
            <consortium name="DOE Joint Genome Institute"/>
            <person name="Ahrendt S."/>
            <person name="Looney B.P."/>
            <person name="Miyauchi S."/>
            <person name="Morin E."/>
            <person name="Drula E."/>
            <person name="Courty P.E."/>
            <person name="Chicoki N."/>
            <person name="Fauchery L."/>
            <person name="Kohler A."/>
            <person name="Kuo A."/>
            <person name="Labutti K."/>
            <person name="Pangilinan J."/>
            <person name="Lipzen A."/>
            <person name="Riley R."/>
            <person name="Andreopoulos W."/>
            <person name="He G."/>
            <person name="Johnson J."/>
            <person name="Barry K.W."/>
            <person name="Grigoriev I.V."/>
            <person name="Nagy L."/>
            <person name="Hibbett D."/>
            <person name="Henrissat B."/>
            <person name="Matheny P.B."/>
            <person name="Labbe J."/>
            <person name="Martin F."/>
        </authorList>
    </citation>
    <scope>NUCLEOTIDE SEQUENCE</scope>
    <source>
        <strain evidence="1">FP105234-sp</strain>
    </source>
</reference>
<keyword evidence="2" id="KW-1185">Reference proteome</keyword>
<protein>
    <submittedName>
        <fullName evidence="1">Uncharacterized protein</fullName>
    </submittedName>
</protein>
<feature type="non-terminal residue" evidence="1">
    <location>
        <position position="128"/>
    </location>
</feature>
<organism evidence="1 2">
    <name type="scientific">Auriscalpium vulgare</name>
    <dbReference type="NCBI Taxonomy" id="40419"/>
    <lineage>
        <taxon>Eukaryota</taxon>
        <taxon>Fungi</taxon>
        <taxon>Dikarya</taxon>
        <taxon>Basidiomycota</taxon>
        <taxon>Agaricomycotina</taxon>
        <taxon>Agaricomycetes</taxon>
        <taxon>Russulales</taxon>
        <taxon>Auriscalpiaceae</taxon>
        <taxon>Auriscalpium</taxon>
    </lineage>
</organism>
<reference evidence="1" key="2">
    <citation type="journal article" date="2022" name="New Phytol.">
        <title>Evolutionary transition to the ectomycorrhizal habit in the genomes of a hyperdiverse lineage of mushroom-forming fungi.</title>
        <authorList>
            <person name="Looney B."/>
            <person name="Miyauchi S."/>
            <person name="Morin E."/>
            <person name="Drula E."/>
            <person name="Courty P.E."/>
            <person name="Kohler A."/>
            <person name="Kuo A."/>
            <person name="LaButti K."/>
            <person name="Pangilinan J."/>
            <person name="Lipzen A."/>
            <person name="Riley R."/>
            <person name="Andreopoulos W."/>
            <person name="He G."/>
            <person name="Johnson J."/>
            <person name="Nolan M."/>
            <person name="Tritt A."/>
            <person name="Barry K.W."/>
            <person name="Grigoriev I.V."/>
            <person name="Nagy L.G."/>
            <person name="Hibbett D."/>
            <person name="Henrissat B."/>
            <person name="Matheny P.B."/>
            <person name="Labbe J."/>
            <person name="Martin F.M."/>
        </authorList>
    </citation>
    <scope>NUCLEOTIDE SEQUENCE</scope>
    <source>
        <strain evidence="1">FP105234-sp</strain>
    </source>
</reference>
<comment type="caution">
    <text evidence="1">The sequence shown here is derived from an EMBL/GenBank/DDBJ whole genome shotgun (WGS) entry which is preliminary data.</text>
</comment>